<reference evidence="3 4" key="1">
    <citation type="submission" date="2019-08" db="EMBL/GenBank/DDBJ databases">
        <title>Hyperibacter terrae gen. nov., sp. nov. and Hyperibacter viscosus sp. nov., two new members in the family Rhodospirillaceae isolated from the rhizosphere of Hypericum perforatum.</title>
        <authorList>
            <person name="Noviana Z."/>
        </authorList>
    </citation>
    <scope>NUCLEOTIDE SEQUENCE [LARGE SCALE GENOMIC DNA]</scope>
    <source>
        <strain evidence="3 4">R5959</strain>
    </source>
</reference>
<sequence length="144" mass="14949">MNKVAKQAGRKLATALALCAGLALAGAADVFADSPPGDKVTLVSSEPLPNLPGQRLTTVRVEYDPGGKSVSHHHAGVVMAYILTGAIRSQLKGGEVKVYHAGETFFEPPGSEHLVSENASDTEPASLLAIFVAPEGAELTVFDK</sequence>
<dbReference type="PANTHER" id="PTHR38599">
    <property type="entry name" value="CUPIN DOMAIN PROTEIN (AFU_ORTHOLOGUE AFUA_3G13620)"/>
    <property type="match status" value="1"/>
</dbReference>
<feature type="domain" description="Cupin type-2" evidence="2">
    <location>
        <begin position="60"/>
        <end position="131"/>
    </location>
</feature>
<dbReference type="Gene3D" id="2.60.120.10">
    <property type="entry name" value="Jelly Rolls"/>
    <property type="match status" value="1"/>
</dbReference>
<protein>
    <recommendedName>
        <fullName evidence="2">Cupin type-2 domain-containing protein</fullName>
    </recommendedName>
</protein>
<dbReference type="Proteomes" id="UP000325797">
    <property type="component" value="Chromosome"/>
</dbReference>
<keyword evidence="1" id="KW-0732">Signal</keyword>
<name>A0A5J6N2T3_9PROT</name>
<accession>A0A5J6N2T3</accession>
<dbReference type="InterPro" id="IPR011051">
    <property type="entry name" value="RmlC_Cupin_sf"/>
</dbReference>
<feature type="chain" id="PRO_5023944658" description="Cupin type-2 domain-containing protein" evidence="1">
    <location>
        <begin position="28"/>
        <end position="144"/>
    </location>
</feature>
<dbReference type="AlphaFoldDB" id="A0A5J6N2T3"/>
<dbReference type="OrthoDB" id="9813436at2"/>
<feature type="signal peptide" evidence="1">
    <location>
        <begin position="1"/>
        <end position="27"/>
    </location>
</feature>
<dbReference type="EMBL" id="CP042582">
    <property type="protein sequence ID" value="QEX21246.1"/>
    <property type="molecule type" value="Genomic_DNA"/>
</dbReference>
<proteinExistence type="predicted"/>
<dbReference type="KEGG" id="hadh:FRZ61_11690"/>
<organism evidence="3 4">
    <name type="scientific">Hypericibacter adhaerens</name>
    <dbReference type="NCBI Taxonomy" id="2602016"/>
    <lineage>
        <taxon>Bacteria</taxon>
        <taxon>Pseudomonadati</taxon>
        <taxon>Pseudomonadota</taxon>
        <taxon>Alphaproteobacteria</taxon>
        <taxon>Rhodospirillales</taxon>
        <taxon>Dongiaceae</taxon>
        <taxon>Hypericibacter</taxon>
    </lineage>
</organism>
<dbReference type="InterPro" id="IPR014710">
    <property type="entry name" value="RmlC-like_jellyroll"/>
</dbReference>
<evidence type="ECO:0000256" key="1">
    <source>
        <dbReference type="SAM" id="SignalP"/>
    </source>
</evidence>
<keyword evidence="4" id="KW-1185">Reference proteome</keyword>
<gene>
    <name evidence="3" type="ORF">FRZ61_11690</name>
</gene>
<evidence type="ECO:0000259" key="2">
    <source>
        <dbReference type="Pfam" id="PF07883"/>
    </source>
</evidence>
<dbReference type="Pfam" id="PF07883">
    <property type="entry name" value="Cupin_2"/>
    <property type="match status" value="1"/>
</dbReference>
<dbReference type="InterPro" id="IPR013096">
    <property type="entry name" value="Cupin_2"/>
</dbReference>
<dbReference type="CDD" id="cd02234">
    <property type="entry name" value="cupin_BLR7677-like"/>
    <property type="match status" value="1"/>
</dbReference>
<evidence type="ECO:0000313" key="4">
    <source>
        <dbReference type="Proteomes" id="UP000325797"/>
    </source>
</evidence>
<dbReference type="PANTHER" id="PTHR38599:SF1">
    <property type="entry name" value="CUPIN DOMAIN PROTEIN (AFU_ORTHOLOGUE AFUA_3G13620)"/>
    <property type="match status" value="1"/>
</dbReference>
<evidence type="ECO:0000313" key="3">
    <source>
        <dbReference type="EMBL" id="QEX21246.1"/>
    </source>
</evidence>
<dbReference type="RefSeq" id="WP_151115644.1">
    <property type="nucleotide sequence ID" value="NZ_CP042582.1"/>
</dbReference>
<dbReference type="SUPFAM" id="SSF51182">
    <property type="entry name" value="RmlC-like cupins"/>
    <property type="match status" value="1"/>
</dbReference>